<keyword evidence="3" id="KW-1185">Reference proteome</keyword>
<keyword evidence="1" id="KW-0812">Transmembrane</keyword>
<evidence type="ECO:0000313" key="2">
    <source>
        <dbReference type="EMBL" id="HIK00639.1"/>
    </source>
</evidence>
<feature type="transmembrane region" description="Helical" evidence="1">
    <location>
        <begin position="5"/>
        <end position="24"/>
    </location>
</feature>
<dbReference type="EMBL" id="DVAB01000031">
    <property type="protein sequence ID" value="HIK00639.1"/>
    <property type="molecule type" value="Genomic_DNA"/>
</dbReference>
<protein>
    <submittedName>
        <fullName evidence="2">Uncharacterized protein</fullName>
    </submittedName>
</protein>
<proteinExistence type="predicted"/>
<feature type="transmembrane region" description="Helical" evidence="1">
    <location>
        <begin position="52"/>
        <end position="73"/>
    </location>
</feature>
<accession>A0A832XGW4</accession>
<evidence type="ECO:0000313" key="3">
    <source>
        <dbReference type="Proteomes" id="UP000646946"/>
    </source>
</evidence>
<gene>
    <name evidence="2" type="ORF">H1016_03805</name>
</gene>
<dbReference type="Proteomes" id="UP000646946">
    <property type="component" value="Unassembled WGS sequence"/>
</dbReference>
<comment type="caution">
    <text evidence="2">The sequence shown here is derived from an EMBL/GenBank/DDBJ whole genome shotgun (WGS) entry which is preliminary data.</text>
</comment>
<keyword evidence="1" id="KW-0472">Membrane</keyword>
<reference evidence="2 3" key="1">
    <citation type="journal article" name="Nat. Commun.">
        <title>Undinarchaeota illuminate DPANN phylogeny and the impact of gene transfer on archaeal evolution.</title>
        <authorList>
            <person name="Dombrowski N."/>
            <person name="Williams T.A."/>
            <person name="Sun J."/>
            <person name="Woodcroft B.J."/>
            <person name="Lee J.H."/>
            <person name="Minh B.Q."/>
            <person name="Rinke C."/>
            <person name="Spang A."/>
        </authorList>
    </citation>
    <scope>NUCLEOTIDE SEQUENCE [LARGE SCALE GENOMIC DNA]</scope>
    <source>
        <strain evidence="2">MAG_bin1129</strain>
    </source>
</reference>
<evidence type="ECO:0000256" key="1">
    <source>
        <dbReference type="SAM" id="Phobius"/>
    </source>
</evidence>
<keyword evidence="1" id="KW-1133">Transmembrane helix</keyword>
<name>A0A832XGW4_9ARCH</name>
<feature type="transmembrane region" description="Helical" evidence="1">
    <location>
        <begin position="85"/>
        <end position="111"/>
    </location>
</feature>
<organism evidence="2 3">
    <name type="scientific">Candidatus Naiadarchaeum limnaeum</name>
    <dbReference type="NCBI Taxonomy" id="2756139"/>
    <lineage>
        <taxon>Archaea</taxon>
        <taxon>Candidatus Undinarchaeota</taxon>
        <taxon>Candidatus Undinarchaeia</taxon>
        <taxon>Candidatus Naiadarchaeales</taxon>
        <taxon>Candidatus Naiadarchaeaceae</taxon>
        <taxon>Candidatus Naiadarchaeum</taxon>
    </lineage>
</organism>
<dbReference type="AlphaFoldDB" id="A0A832XGW4"/>
<sequence>MVQELWGYLTPLVLPIIIGFFGAIDRGCKSSAFYSCFFSGWYRDTIGFSKDLWVISAIFGGLLGSFVFDRYFLQNEVKNRVLRQILGFLTFFWIIPALIFVAGAFLGVIWIA</sequence>